<organism evidence="1">
    <name type="scientific">uncultured Caudovirales phage</name>
    <dbReference type="NCBI Taxonomy" id="2100421"/>
    <lineage>
        <taxon>Viruses</taxon>
        <taxon>Duplodnaviria</taxon>
        <taxon>Heunggongvirae</taxon>
        <taxon>Uroviricota</taxon>
        <taxon>Caudoviricetes</taxon>
        <taxon>Peduoviridae</taxon>
        <taxon>Maltschvirus</taxon>
        <taxon>Maltschvirus maltsch</taxon>
    </lineage>
</organism>
<gene>
    <name evidence="1" type="ORF">UFOVP580_34</name>
</gene>
<proteinExistence type="predicted"/>
<protein>
    <submittedName>
        <fullName evidence="1">Uncharacterized protein</fullName>
    </submittedName>
</protein>
<evidence type="ECO:0000313" key="1">
    <source>
        <dbReference type="EMBL" id="CAB4168769.1"/>
    </source>
</evidence>
<dbReference type="EMBL" id="LR796832">
    <property type="protein sequence ID" value="CAB4168769.1"/>
    <property type="molecule type" value="Genomic_DNA"/>
</dbReference>
<sequence>MNTTTLEIGQTLAISGQAVVVESIKGRWVKLADGRNISRADAAAARQAYLDAQAARESKLDDKEIADWNNGKATPEAPDTVEDIADATGYTGPMLALRDRAKQGLYKKAANGQPSCGDEVATILGALKPQFVIRACVIALNLEANPYTHLNVGQQSMNLRNKLRGALIRGEFGMGVVREAADDAMAEQAAAATTAE</sequence>
<accession>A0A6J5PA45</accession>
<reference evidence="1" key="1">
    <citation type="submission" date="2020-04" db="EMBL/GenBank/DDBJ databases">
        <authorList>
            <person name="Chiriac C."/>
            <person name="Salcher M."/>
            <person name="Ghai R."/>
            <person name="Kavagutti S V."/>
        </authorList>
    </citation>
    <scope>NUCLEOTIDE SEQUENCE</scope>
</reference>
<name>A0A6J5PA45_9CAUD</name>